<organism evidence="10">
    <name type="scientific">viral metagenome</name>
    <dbReference type="NCBI Taxonomy" id="1070528"/>
    <lineage>
        <taxon>unclassified sequences</taxon>
        <taxon>metagenomes</taxon>
        <taxon>organismal metagenomes</taxon>
    </lineage>
</organism>
<accession>A0A6C0D6X0</accession>
<dbReference type="GO" id="GO:0016787">
    <property type="term" value="F:hydrolase activity"/>
    <property type="evidence" value="ECO:0007669"/>
    <property type="project" value="UniProtKB-KW"/>
</dbReference>
<comment type="catalytic activity">
    <reaction evidence="8">
        <text>ATP + H2O = ADP + phosphate + H(+)</text>
        <dbReference type="Rhea" id="RHEA:13065"/>
        <dbReference type="ChEBI" id="CHEBI:15377"/>
        <dbReference type="ChEBI" id="CHEBI:15378"/>
        <dbReference type="ChEBI" id="CHEBI:30616"/>
        <dbReference type="ChEBI" id="CHEBI:43474"/>
        <dbReference type="ChEBI" id="CHEBI:456216"/>
        <dbReference type="EC" id="5.6.2.4"/>
    </reaction>
</comment>
<dbReference type="SUPFAM" id="SSF52540">
    <property type="entry name" value="P-loop containing nucleoside triphosphate hydrolases"/>
    <property type="match status" value="1"/>
</dbReference>
<comment type="catalytic activity">
    <reaction evidence="6">
        <text>Couples ATP hydrolysis with the unwinding of duplex DNA by translocating in the 3'-5' direction.</text>
        <dbReference type="EC" id="5.6.2.4"/>
    </reaction>
</comment>
<dbReference type="PANTHER" id="PTHR11070">
    <property type="entry name" value="UVRD / RECB / PCRA DNA HELICASE FAMILY MEMBER"/>
    <property type="match status" value="1"/>
</dbReference>
<dbReference type="InterPro" id="IPR027417">
    <property type="entry name" value="P-loop_NTPase"/>
</dbReference>
<dbReference type="EC" id="5.6.2.4" evidence="7"/>
<dbReference type="InterPro" id="IPR000212">
    <property type="entry name" value="DNA_helicase_UvrD/REP"/>
</dbReference>
<dbReference type="Pfam" id="PF13361">
    <property type="entry name" value="UvrD_C"/>
    <property type="match status" value="1"/>
</dbReference>
<keyword evidence="3" id="KW-0347">Helicase</keyword>
<evidence type="ECO:0000256" key="4">
    <source>
        <dbReference type="ARBA" id="ARBA00022840"/>
    </source>
</evidence>
<evidence type="ECO:0000256" key="6">
    <source>
        <dbReference type="ARBA" id="ARBA00034617"/>
    </source>
</evidence>
<dbReference type="CDD" id="cd17932">
    <property type="entry name" value="DEXQc_UvrD"/>
    <property type="match status" value="1"/>
</dbReference>
<dbReference type="GO" id="GO:0000725">
    <property type="term" value="P:recombinational repair"/>
    <property type="evidence" value="ECO:0007669"/>
    <property type="project" value="TreeGrafter"/>
</dbReference>
<reference evidence="10" key="1">
    <citation type="journal article" date="2020" name="Nature">
        <title>Giant virus diversity and host interactions through global metagenomics.</title>
        <authorList>
            <person name="Schulz F."/>
            <person name="Roux S."/>
            <person name="Paez-Espino D."/>
            <person name="Jungbluth S."/>
            <person name="Walsh D.A."/>
            <person name="Denef V.J."/>
            <person name="McMahon K.D."/>
            <person name="Konstantinidis K.T."/>
            <person name="Eloe-Fadrosh E.A."/>
            <person name="Kyrpides N.C."/>
            <person name="Woyke T."/>
        </authorList>
    </citation>
    <scope>NUCLEOTIDE SEQUENCE</scope>
    <source>
        <strain evidence="10">GVMAG-M-3300023174-129</strain>
    </source>
</reference>
<sequence>MEFTQEQKDIINYHGGSMKIDAGAGSGKTTTLANHVNTVLKTKKAKEEEIMFITFTRFAADEIRSKIAKILGQRHRILTGTFHKTMFTLLRMASIEPPVPEKLYDARMQEMVNFFLEKLRLRDERLVKVLRKYKRLIVDEFQDLDEDQFEFIVEFKKIQPELIVIAIGDLAQNIYRFRGTSNEFLRTRLQKEVDSFLKSFTLTTNFRSSKSILRMVNLVFKSEINNQHILPMYAPESAMEGIKPKYYEYARNPGKGIGEYEDLVAQTLLPVITRAKETGKSMVLLFPVIKCSSFQIIIGLIKEYSKNNGLSIDYHQIAKEDETCATIEFKYKPRDKESPIQISTFHASKGLEWDIVAIVNLDDSIYNLRENDEDSEAHYAEKTNLTYVGLTRPIEELYIFCNANNEGRHRNLARLGDAIHKVMDVTTWGEDEIEERESKMKPIGVKDLIRKLPQHPDLFKRIKKTSESILKSGKDGIPMMFPEIYNEMKKRNREIAFGTYIDWKIKQIVCKGDCTSSQDYICRLLNIMKDCNWRSSLCHLEDTLVNAKAKLNVTLNIYDIKINDPIEQFVAAARDVSQYCKRRGKAIKGLGSMYYSIEKKIIQSYNKEEKSIIDEYILSQSRDFFVRGTLSEIQALDLPDNSYQGMPEDYELFINSNTLLLESNIRISLHRIGATSENLSGDISLETESLICGAIDLYSEELGGIITEIKCSDKTKAIDLRDSGDCKNLLQLLSYVAMGRHGCIEVPANWAMLVNPLTGAHEVYDLSSWSFEQSEEFMNCLEELRRRTI</sequence>
<evidence type="ECO:0000256" key="2">
    <source>
        <dbReference type="ARBA" id="ARBA00022801"/>
    </source>
</evidence>
<evidence type="ECO:0000256" key="8">
    <source>
        <dbReference type="ARBA" id="ARBA00048988"/>
    </source>
</evidence>
<dbReference type="Gene3D" id="3.40.50.300">
    <property type="entry name" value="P-loop containing nucleotide triphosphate hydrolases"/>
    <property type="match status" value="2"/>
</dbReference>
<keyword evidence="1" id="KW-0547">Nucleotide-binding</keyword>
<dbReference type="PROSITE" id="PS51198">
    <property type="entry name" value="UVRD_HELICASE_ATP_BIND"/>
    <property type="match status" value="1"/>
</dbReference>
<dbReference type="AlphaFoldDB" id="A0A6C0D6X0"/>
<evidence type="ECO:0000259" key="9">
    <source>
        <dbReference type="PROSITE" id="PS51198"/>
    </source>
</evidence>
<keyword evidence="5" id="KW-0413">Isomerase</keyword>
<evidence type="ECO:0000256" key="1">
    <source>
        <dbReference type="ARBA" id="ARBA00022741"/>
    </source>
</evidence>
<evidence type="ECO:0000313" key="10">
    <source>
        <dbReference type="EMBL" id="QHT12102.1"/>
    </source>
</evidence>
<protein>
    <recommendedName>
        <fullName evidence="7">DNA 3'-5' helicase</fullName>
        <ecNumber evidence="7">5.6.2.4</ecNumber>
    </recommendedName>
</protein>
<dbReference type="GO" id="GO:0005524">
    <property type="term" value="F:ATP binding"/>
    <property type="evidence" value="ECO:0007669"/>
    <property type="project" value="UniProtKB-KW"/>
</dbReference>
<evidence type="ECO:0000256" key="7">
    <source>
        <dbReference type="ARBA" id="ARBA00034808"/>
    </source>
</evidence>
<dbReference type="EMBL" id="MN739541">
    <property type="protein sequence ID" value="QHT12102.1"/>
    <property type="molecule type" value="Genomic_DNA"/>
</dbReference>
<name>A0A6C0D6X0_9ZZZZ</name>
<proteinExistence type="predicted"/>
<dbReference type="InterPro" id="IPR014016">
    <property type="entry name" value="UvrD-like_ATP-bd"/>
</dbReference>
<evidence type="ECO:0000256" key="5">
    <source>
        <dbReference type="ARBA" id="ARBA00023235"/>
    </source>
</evidence>
<dbReference type="PANTHER" id="PTHR11070:SF2">
    <property type="entry name" value="ATP-DEPENDENT DNA HELICASE SRS2"/>
    <property type="match status" value="1"/>
</dbReference>
<dbReference type="InterPro" id="IPR014017">
    <property type="entry name" value="DNA_helicase_UvrD-like_C"/>
</dbReference>
<dbReference type="GO" id="GO:0043138">
    <property type="term" value="F:3'-5' DNA helicase activity"/>
    <property type="evidence" value="ECO:0007669"/>
    <property type="project" value="UniProtKB-EC"/>
</dbReference>
<keyword evidence="4" id="KW-0067">ATP-binding</keyword>
<dbReference type="Pfam" id="PF00580">
    <property type="entry name" value="UvrD-helicase"/>
    <property type="match status" value="2"/>
</dbReference>
<dbReference type="GO" id="GO:0003677">
    <property type="term" value="F:DNA binding"/>
    <property type="evidence" value="ECO:0007669"/>
    <property type="project" value="InterPro"/>
</dbReference>
<keyword evidence="2" id="KW-0378">Hydrolase</keyword>
<evidence type="ECO:0000256" key="3">
    <source>
        <dbReference type="ARBA" id="ARBA00022806"/>
    </source>
</evidence>
<feature type="domain" description="UvrD-like helicase ATP-binding" evidence="9">
    <location>
        <begin position="1"/>
        <end position="276"/>
    </location>
</feature>